<reference evidence="1" key="1">
    <citation type="journal article" date="2023" name="Mol. Biol. Evol.">
        <title>Third-Generation Sequencing Reveals the Adaptive Role of the Epigenome in Three Deep-Sea Polychaetes.</title>
        <authorList>
            <person name="Perez M."/>
            <person name="Aroh O."/>
            <person name="Sun Y."/>
            <person name="Lan Y."/>
            <person name="Juniper S.K."/>
            <person name="Young C.R."/>
            <person name="Angers B."/>
            <person name="Qian P.Y."/>
        </authorList>
    </citation>
    <scope>NUCLEOTIDE SEQUENCE</scope>
    <source>
        <strain evidence="1">R07B-5</strain>
    </source>
</reference>
<name>A0AAD9P6C0_RIDPI</name>
<proteinExistence type="predicted"/>
<sequence>MESVAAAVPATPVPDRITQRLRSAAEDANVCPAAEEKTSLQHMDYGGRGILFILNKGKFVLLKNAVKTEKTTHGGRMISFVLTNASSSCTRMLSTRYRHWLRAVLEIRRRAQETIAWFRMKARLSRRREETMRYRDTAITDIIVSVFIVFGHLPKLMKMSDKRGDSYTSGHTDTHSYVQQTDVIYVPQYVQQTDVIYVPQYVQQTDVIYVPHTQQTDVIYVPQYIQQTDVIYVPQYVQQTDVIYVPQYVQQTDVIYVPQYVQQTDVIYVPQYVQQTDVIYVPQYVQQTDVIYVPHVRATD</sequence>
<comment type="caution">
    <text evidence="1">The sequence shown here is derived from an EMBL/GenBank/DDBJ whole genome shotgun (WGS) entry which is preliminary data.</text>
</comment>
<evidence type="ECO:0000313" key="1">
    <source>
        <dbReference type="EMBL" id="KAK2188760.1"/>
    </source>
</evidence>
<organism evidence="1 2">
    <name type="scientific">Ridgeia piscesae</name>
    <name type="common">Tubeworm</name>
    <dbReference type="NCBI Taxonomy" id="27915"/>
    <lineage>
        <taxon>Eukaryota</taxon>
        <taxon>Metazoa</taxon>
        <taxon>Spiralia</taxon>
        <taxon>Lophotrochozoa</taxon>
        <taxon>Annelida</taxon>
        <taxon>Polychaeta</taxon>
        <taxon>Sedentaria</taxon>
        <taxon>Canalipalpata</taxon>
        <taxon>Sabellida</taxon>
        <taxon>Siboglinidae</taxon>
        <taxon>Ridgeia</taxon>
    </lineage>
</organism>
<dbReference type="Proteomes" id="UP001209878">
    <property type="component" value="Unassembled WGS sequence"/>
</dbReference>
<dbReference type="AlphaFoldDB" id="A0AAD9P6C0"/>
<evidence type="ECO:0000313" key="2">
    <source>
        <dbReference type="Proteomes" id="UP001209878"/>
    </source>
</evidence>
<keyword evidence="2" id="KW-1185">Reference proteome</keyword>
<dbReference type="EMBL" id="JAODUO010000123">
    <property type="protein sequence ID" value="KAK2188760.1"/>
    <property type="molecule type" value="Genomic_DNA"/>
</dbReference>
<gene>
    <name evidence="1" type="ORF">NP493_123g05014</name>
</gene>
<protein>
    <submittedName>
        <fullName evidence="1">Uncharacterized protein</fullName>
    </submittedName>
</protein>
<accession>A0AAD9P6C0</accession>